<name>A0A1T4N9D4_9ACTN</name>
<proteinExistence type="predicted"/>
<dbReference type="Gene3D" id="3.40.50.150">
    <property type="entry name" value="Vaccinia Virus protein VP39"/>
    <property type="match status" value="1"/>
</dbReference>
<keyword evidence="1 5" id="KW-0489">Methyltransferase</keyword>
<dbReference type="AlphaFoldDB" id="A0A1T4N9D4"/>
<dbReference type="RefSeq" id="WP_078760731.1">
    <property type="nucleotide sequence ID" value="NZ_FUWS01000003.1"/>
</dbReference>
<evidence type="ECO:0000256" key="1">
    <source>
        <dbReference type="ARBA" id="ARBA00022603"/>
    </source>
</evidence>
<accession>A0A1T4N9D4</accession>
<dbReference type="GO" id="GO:0008168">
    <property type="term" value="F:methyltransferase activity"/>
    <property type="evidence" value="ECO:0007669"/>
    <property type="project" value="UniProtKB-KW"/>
</dbReference>
<reference evidence="5 6" key="1">
    <citation type="submission" date="2017-02" db="EMBL/GenBank/DDBJ databases">
        <authorList>
            <person name="Peterson S.W."/>
        </authorList>
    </citation>
    <scope>NUCLEOTIDE SEQUENCE [LARGE SCALE GENOMIC DNA]</scope>
    <source>
        <strain evidence="5 6">DSM 45154</strain>
    </source>
</reference>
<evidence type="ECO:0000313" key="6">
    <source>
        <dbReference type="Proteomes" id="UP000190637"/>
    </source>
</evidence>
<dbReference type="GO" id="GO:0032259">
    <property type="term" value="P:methylation"/>
    <property type="evidence" value="ECO:0007669"/>
    <property type="project" value="UniProtKB-KW"/>
</dbReference>
<dbReference type="Proteomes" id="UP000190637">
    <property type="component" value="Unassembled WGS sequence"/>
</dbReference>
<sequence>MELDPALYGEGIADIYDLVYPATPEVDHAVDFVQKRCRDNGTVLEFGIGTGRIALPLAERGVTVHGVDASQRMLDRLAEKITDQPVTASLGDFATVRCDGRFDVVLLAINTFFMLPTQELQIACLENARRHLAEDGKVIIDVYEPTRFHSLDRTDTTIQHLDRESILLCSLQVDRVNQMAAIGQILMRSGEMHKTPEISRYAWPAEMDLMARIAGLRLTERWEDWQEHRFDHRSTRHVSVYEAQG</sequence>
<keyword evidence="6" id="KW-1185">Reference proteome</keyword>
<gene>
    <name evidence="5" type="ORF">SAMN02745673_01337</name>
</gene>
<evidence type="ECO:0000259" key="4">
    <source>
        <dbReference type="Pfam" id="PF13649"/>
    </source>
</evidence>
<feature type="domain" description="Methyltransferase" evidence="4">
    <location>
        <begin position="43"/>
        <end position="136"/>
    </location>
</feature>
<dbReference type="STRING" id="1122192.SAMN02745673_01337"/>
<dbReference type="InterPro" id="IPR041698">
    <property type="entry name" value="Methyltransf_25"/>
</dbReference>
<dbReference type="Pfam" id="PF13649">
    <property type="entry name" value="Methyltransf_25"/>
    <property type="match status" value="1"/>
</dbReference>
<dbReference type="CDD" id="cd02440">
    <property type="entry name" value="AdoMet_MTases"/>
    <property type="match status" value="1"/>
</dbReference>
<organism evidence="5 6">
    <name type="scientific">Marinactinospora thermotolerans DSM 45154</name>
    <dbReference type="NCBI Taxonomy" id="1122192"/>
    <lineage>
        <taxon>Bacteria</taxon>
        <taxon>Bacillati</taxon>
        <taxon>Actinomycetota</taxon>
        <taxon>Actinomycetes</taxon>
        <taxon>Streptosporangiales</taxon>
        <taxon>Nocardiopsidaceae</taxon>
        <taxon>Marinactinospora</taxon>
    </lineage>
</organism>
<evidence type="ECO:0000256" key="3">
    <source>
        <dbReference type="ARBA" id="ARBA00022691"/>
    </source>
</evidence>
<dbReference type="InterPro" id="IPR029063">
    <property type="entry name" value="SAM-dependent_MTases_sf"/>
</dbReference>
<dbReference type="PANTHER" id="PTHR43464">
    <property type="entry name" value="METHYLTRANSFERASE"/>
    <property type="match status" value="1"/>
</dbReference>
<dbReference type="PANTHER" id="PTHR43464:SF19">
    <property type="entry name" value="UBIQUINONE BIOSYNTHESIS O-METHYLTRANSFERASE, MITOCHONDRIAL"/>
    <property type="match status" value="1"/>
</dbReference>
<keyword evidence="2 5" id="KW-0808">Transferase</keyword>
<keyword evidence="3" id="KW-0949">S-adenosyl-L-methionine</keyword>
<evidence type="ECO:0000313" key="5">
    <source>
        <dbReference type="EMBL" id="SJZ75713.1"/>
    </source>
</evidence>
<dbReference type="OrthoDB" id="3172472at2"/>
<protein>
    <submittedName>
        <fullName evidence="5">Methyltransferase domain-containing protein</fullName>
    </submittedName>
</protein>
<dbReference type="SUPFAM" id="SSF53335">
    <property type="entry name" value="S-adenosyl-L-methionine-dependent methyltransferases"/>
    <property type="match status" value="1"/>
</dbReference>
<evidence type="ECO:0000256" key="2">
    <source>
        <dbReference type="ARBA" id="ARBA00022679"/>
    </source>
</evidence>
<dbReference type="EMBL" id="FUWS01000003">
    <property type="protein sequence ID" value="SJZ75713.1"/>
    <property type="molecule type" value="Genomic_DNA"/>
</dbReference>